<feature type="domain" description="Inner membrane protein YgaP-like transmembrane" evidence="2">
    <location>
        <begin position="5"/>
        <end position="65"/>
    </location>
</feature>
<feature type="region of interest" description="Disordered" evidence="1">
    <location>
        <begin position="75"/>
        <end position="95"/>
    </location>
</feature>
<feature type="compositionally biased region" description="Basic and acidic residues" evidence="1">
    <location>
        <begin position="75"/>
        <end position="89"/>
    </location>
</feature>
<protein>
    <recommendedName>
        <fullName evidence="2">Inner membrane protein YgaP-like transmembrane domain-containing protein</fullName>
    </recommendedName>
</protein>
<reference evidence="3 4" key="1">
    <citation type="submission" date="2016-10" db="EMBL/GenBank/DDBJ databases">
        <title>Draft genome sequences of four alkaliphilic bacteria belonging to the Anaerobacillus genus.</title>
        <authorList>
            <person name="Bassil N.M."/>
            <person name="Lloyd J.R."/>
        </authorList>
    </citation>
    <scope>NUCLEOTIDE SEQUENCE [LARGE SCALE GENOMIC DNA]</scope>
    <source>
        <strain evidence="3 4">DSM 15340</strain>
    </source>
</reference>
<dbReference type="OrthoDB" id="5405951at2"/>
<evidence type="ECO:0000259" key="2">
    <source>
        <dbReference type="Pfam" id="PF11127"/>
    </source>
</evidence>
<sequence length="95" mass="10617">MKKITPNIGLLNSFIRLTCGFTMLAWGTSKLVKRPFSNSPIIAIVLGAMKVAEGFTRFCPLTFLFEERMEELAKEGDIEAPDTTEKSYDDLINPS</sequence>
<keyword evidence="4" id="KW-1185">Reference proteome</keyword>
<comment type="caution">
    <text evidence="3">The sequence shown here is derived from an EMBL/GenBank/DDBJ whole genome shotgun (WGS) entry which is preliminary data.</text>
</comment>
<dbReference type="RefSeq" id="WP_071312861.1">
    <property type="nucleotide sequence ID" value="NZ_MLQQ01000010.1"/>
</dbReference>
<evidence type="ECO:0000313" key="4">
    <source>
        <dbReference type="Proteomes" id="UP000180098"/>
    </source>
</evidence>
<evidence type="ECO:0000313" key="3">
    <source>
        <dbReference type="EMBL" id="OIJ14166.1"/>
    </source>
</evidence>
<dbReference type="AlphaFoldDB" id="A0A1S2LP65"/>
<dbReference type="Proteomes" id="UP000180098">
    <property type="component" value="Unassembled WGS sequence"/>
</dbReference>
<name>A0A1S2LP65_9BACI</name>
<dbReference type="EMBL" id="MLQQ01000010">
    <property type="protein sequence ID" value="OIJ14166.1"/>
    <property type="molecule type" value="Genomic_DNA"/>
</dbReference>
<dbReference type="Pfam" id="PF11127">
    <property type="entry name" value="YgaP-like_TM"/>
    <property type="match status" value="1"/>
</dbReference>
<gene>
    <name evidence="3" type="ORF">BKP35_08200</name>
</gene>
<accession>A0A1S2LP65</accession>
<proteinExistence type="predicted"/>
<organism evidence="3 4">
    <name type="scientific">Anaerobacillus arseniciselenatis</name>
    <dbReference type="NCBI Taxonomy" id="85682"/>
    <lineage>
        <taxon>Bacteria</taxon>
        <taxon>Bacillati</taxon>
        <taxon>Bacillota</taxon>
        <taxon>Bacilli</taxon>
        <taxon>Bacillales</taxon>
        <taxon>Bacillaceae</taxon>
        <taxon>Anaerobacillus</taxon>
    </lineage>
</organism>
<evidence type="ECO:0000256" key="1">
    <source>
        <dbReference type="SAM" id="MobiDB-lite"/>
    </source>
</evidence>
<dbReference type="InterPro" id="IPR021309">
    <property type="entry name" value="YgaP-like_TM"/>
</dbReference>